<dbReference type="Pfam" id="PF04542">
    <property type="entry name" value="Sigma70_r2"/>
    <property type="match status" value="1"/>
</dbReference>
<keyword evidence="4" id="KW-0804">Transcription</keyword>
<evidence type="ECO:0000259" key="5">
    <source>
        <dbReference type="Pfam" id="PF04542"/>
    </source>
</evidence>
<dbReference type="Pfam" id="PF08281">
    <property type="entry name" value="Sigma70_r4_2"/>
    <property type="match status" value="1"/>
</dbReference>
<dbReference type="Proteomes" id="UP001597526">
    <property type="component" value="Unassembled WGS sequence"/>
</dbReference>
<evidence type="ECO:0000256" key="2">
    <source>
        <dbReference type="ARBA" id="ARBA00023015"/>
    </source>
</evidence>
<dbReference type="RefSeq" id="WP_377768649.1">
    <property type="nucleotide sequence ID" value="NZ_JBHULB010000083.1"/>
</dbReference>
<dbReference type="InterPro" id="IPR007627">
    <property type="entry name" value="RNA_pol_sigma70_r2"/>
</dbReference>
<dbReference type="PANTHER" id="PTHR43133:SF45">
    <property type="entry name" value="RNA POLYMERASE ECF-TYPE SIGMA FACTOR"/>
    <property type="match status" value="1"/>
</dbReference>
<dbReference type="InterPro" id="IPR014284">
    <property type="entry name" value="RNA_pol_sigma-70_dom"/>
</dbReference>
<dbReference type="EMBL" id="JBHULB010000083">
    <property type="protein sequence ID" value="MFD2589173.1"/>
    <property type="molecule type" value="Genomic_DNA"/>
</dbReference>
<dbReference type="SUPFAM" id="SSF88659">
    <property type="entry name" value="Sigma3 and sigma4 domains of RNA polymerase sigma factors"/>
    <property type="match status" value="1"/>
</dbReference>
<feature type="domain" description="RNA polymerase sigma factor 70 region 4 type 2" evidence="6">
    <location>
        <begin position="110"/>
        <end position="160"/>
    </location>
</feature>
<proteinExistence type="inferred from homology"/>
<dbReference type="InterPro" id="IPR039425">
    <property type="entry name" value="RNA_pol_sigma-70-like"/>
</dbReference>
<evidence type="ECO:0000313" key="7">
    <source>
        <dbReference type="EMBL" id="MFD2589173.1"/>
    </source>
</evidence>
<reference evidence="8" key="1">
    <citation type="journal article" date="2019" name="Int. J. Syst. Evol. Microbiol.">
        <title>The Global Catalogue of Microorganisms (GCM) 10K type strain sequencing project: providing services to taxonomists for standard genome sequencing and annotation.</title>
        <authorList>
            <consortium name="The Broad Institute Genomics Platform"/>
            <consortium name="The Broad Institute Genome Sequencing Center for Infectious Disease"/>
            <person name="Wu L."/>
            <person name="Ma J."/>
        </authorList>
    </citation>
    <scope>NUCLEOTIDE SEQUENCE [LARGE SCALE GENOMIC DNA]</scope>
    <source>
        <strain evidence="8">KCTC 52368</strain>
    </source>
</reference>
<evidence type="ECO:0000256" key="4">
    <source>
        <dbReference type="ARBA" id="ARBA00023163"/>
    </source>
</evidence>
<sequence length="170" mass="20177">MSMEDDKKKRFIQSIESNKGIIYKVANSYCYNRDHVDDLIQEILIQVWLSFDRYDKSYKFSTWLYRVALNTAISYYRREKRHETLRVSENVQIIEVNEEETEGLQEKVKLLHRLIGKFKEIDRALVLLYLDGYSQKETADIIGISETNVATKLHRIRKKLKKQIKENGGV</sequence>
<feature type="domain" description="RNA polymerase sigma-70 region 2" evidence="5">
    <location>
        <begin position="15"/>
        <end position="81"/>
    </location>
</feature>
<comment type="caution">
    <text evidence="7">The sequence shown here is derived from an EMBL/GenBank/DDBJ whole genome shotgun (WGS) entry which is preliminary data.</text>
</comment>
<dbReference type="InterPro" id="IPR013325">
    <property type="entry name" value="RNA_pol_sigma_r2"/>
</dbReference>
<protein>
    <submittedName>
        <fullName evidence="7">RNA polymerase sigma factor</fullName>
    </submittedName>
</protein>
<dbReference type="InterPro" id="IPR013249">
    <property type="entry name" value="RNA_pol_sigma70_r4_t2"/>
</dbReference>
<evidence type="ECO:0000259" key="6">
    <source>
        <dbReference type="Pfam" id="PF08281"/>
    </source>
</evidence>
<evidence type="ECO:0000256" key="3">
    <source>
        <dbReference type="ARBA" id="ARBA00023082"/>
    </source>
</evidence>
<dbReference type="NCBIfam" id="TIGR02937">
    <property type="entry name" value="sigma70-ECF"/>
    <property type="match status" value="1"/>
</dbReference>
<accession>A0ABW5N3J6</accession>
<keyword evidence="8" id="KW-1185">Reference proteome</keyword>
<gene>
    <name evidence="7" type="ORF">ACFSQJ_19775</name>
</gene>
<dbReference type="InterPro" id="IPR013324">
    <property type="entry name" value="RNA_pol_sigma_r3/r4-like"/>
</dbReference>
<evidence type="ECO:0000313" key="8">
    <source>
        <dbReference type="Proteomes" id="UP001597526"/>
    </source>
</evidence>
<name>A0ABW5N3J6_9FLAO</name>
<keyword evidence="2" id="KW-0805">Transcription regulation</keyword>
<dbReference type="SUPFAM" id="SSF88946">
    <property type="entry name" value="Sigma2 domain of RNA polymerase sigma factors"/>
    <property type="match status" value="1"/>
</dbReference>
<keyword evidence="3" id="KW-0731">Sigma factor</keyword>
<dbReference type="InterPro" id="IPR036388">
    <property type="entry name" value="WH-like_DNA-bd_sf"/>
</dbReference>
<organism evidence="7 8">
    <name type="scientific">Croceitalea marina</name>
    <dbReference type="NCBI Taxonomy" id="1775166"/>
    <lineage>
        <taxon>Bacteria</taxon>
        <taxon>Pseudomonadati</taxon>
        <taxon>Bacteroidota</taxon>
        <taxon>Flavobacteriia</taxon>
        <taxon>Flavobacteriales</taxon>
        <taxon>Flavobacteriaceae</taxon>
        <taxon>Croceitalea</taxon>
    </lineage>
</organism>
<evidence type="ECO:0000256" key="1">
    <source>
        <dbReference type="ARBA" id="ARBA00010641"/>
    </source>
</evidence>
<dbReference type="Gene3D" id="1.10.10.10">
    <property type="entry name" value="Winged helix-like DNA-binding domain superfamily/Winged helix DNA-binding domain"/>
    <property type="match status" value="1"/>
</dbReference>
<dbReference type="PANTHER" id="PTHR43133">
    <property type="entry name" value="RNA POLYMERASE ECF-TYPE SIGMA FACTO"/>
    <property type="match status" value="1"/>
</dbReference>
<comment type="similarity">
    <text evidence="1">Belongs to the sigma-70 factor family. ECF subfamily.</text>
</comment>
<dbReference type="Gene3D" id="1.10.1740.10">
    <property type="match status" value="1"/>
</dbReference>